<sequence length="201" mass="22646">MASWFNEFLSGRRPHMTTITKLPAIETPSLMLREIELRDAPAFSNFMTQDDYQRHIAVRLASDGEVRAFVTRAVARQGDDRRNCFHLAAEEKLSGEAIGDGFLVLQHPKTVEIGWGLHPAMWGMGLGTEIGHALLGLAFERLRADSVWCKVMDGNQASARLATRIGLRHLKTHPHYPAAPGRSCRVDFYAMDESDYFDRAY</sequence>
<evidence type="ECO:0000313" key="2">
    <source>
        <dbReference type="EMBL" id="PZF75113.1"/>
    </source>
</evidence>
<feature type="domain" description="N-acetyltransferase" evidence="1">
    <location>
        <begin position="30"/>
        <end position="196"/>
    </location>
</feature>
<keyword evidence="3" id="KW-1185">Reference proteome</keyword>
<dbReference type="PANTHER" id="PTHR43792:SF1">
    <property type="entry name" value="N-ACETYLTRANSFERASE DOMAIN-CONTAINING PROTEIN"/>
    <property type="match status" value="1"/>
</dbReference>
<dbReference type="InterPro" id="IPR016181">
    <property type="entry name" value="Acyl_CoA_acyltransferase"/>
</dbReference>
<dbReference type="PANTHER" id="PTHR43792">
    <property type="entry name" value="GNAT FAMILY, PUTATIVE (AFU_ORTHOLOGUE AFUA_3G00765)-RELATED-RELATED"/>
    <property type="match status" value="1"/>
</dbReference>
<protein>
    <recommendedName>
        <fullName evidence="1">N-acetyltransferase domain-containing protein</fullName>
    </recommendedName>
</protein>
<dbReference type="InterPro" id="IPR000182">
    <property type="entry name" value="GNAT_dom"/>
</dbReference>
<name>A0A2W2C4N5_9HYPH</name>
<reference evidence="3" key="1">
    <citation type="submission" date="2018-06" db="EMBL/GenBank/DDBJ databases">
        <title>Aestuariibacter litoralis strain KCTC 52945T.</title>
        <authorList>
            <person name="Li X."/>
            <person name="Salam N."/>
            <person name="Li J.-L."/>
            <person name="Chen Y.-M."/>
            <person name="Yang Z.-W."/>
            <person name="Zhang L.-Y."/>
            <person name="Han M.-X."/>
            <person name="Xiao M."/>
            <person name="Li W.-J."/>
        </authorList>
    </citation>
    <scope>NUCLEOTIDE SEQUENCE [LARGE SCALE GENOMIC DNA]</scope>
    <source>
        <strain evidence="3">KCTC 52945</strain>
    </source>
</reference>
<dbReference type="InterPro" id="IPR051531">
    <property type="entry name" value="N-acetyltransferase"/>
</dbReference>
<accession>A0A2W2C4N5</accession>
<evidence type="ECO:0000259" key="1">
    <source>
        <dbReference type="PROSITE" id="PS51186"/>
    </source>
</evidence>
<dbReference type="AlphaFoldDB" id="A0A2W2C4N5"/>
<dbReference type="Gene3D" id="3.40.630.30">
    <property type="match status" value="1"/>
</dbReference>
<dbReference type="EMBL" id="QKVK01000016">
    <property type="protein sequence ID" value="PZF75113.1"/>
    <property type="molecule type" value="Genomic_DNA"/>
</dbReference>
<proteinExistence type="predicted"/>
<dbReference type="Pfam" id="PF13302">
    <property type="entry name" value="Acetyltransf_3"/>
    <property type="match status" value="1"/>
</dbReference>
<organism evidence="2 3">
    <name type="scientific">Aestuariivirga litoralis</name>
    <dbReference type="NCBI Taxonomy" id="2650924"/>
    <lineage>
        <taxon>Bacteria</taxon>
        <taxon>Pseudomonadati</taxon>
        <taxon>Pseudomonadota</taxon>
        <taxon>Alphaproteobacteria</taxon>
        <taxon>Hyphomicrobiales</taxon>
        <taxon>Aestuariivirgaceae</taxon>
        <taxon>Aestuariivirga</taxon>
    </lineage>
</organism>
<dbReference type="Proteomes" id="UP000248795">
    <property type="component" value="Unassembled WGS sequence"/>
</dbReference>
<dbReference type="PROSITE" id="PS51186">
    <property type="entry name" value="GNAT"/>
    <property type="match status" value="1"/>
</dbReference>
<dbReference type="SUPFAM" id="SSF55729">
    <property type="entry name" value="Acyl-CoA N-acyltransferases (Nat)"/>
    <property type="match status" value="1"/>
</dbReference>
<dbReference type="GO" id="GO:0016747">
    <property type="term" value="F:acyltransferase activity, transferring groups other than amino-acyl groups"/>
    <property type="evidence" value="ECO:0007669"/>
    <property type="project" value="InterPro"/>
</dbReference>
<evidence type="ECO:0000313" key="3">
    <source>
        <dbReference type="Proteomes" id="UP000248795"/>
    </source>
</evidence>
<gene>
    <name evidence="2" type="ORF">DK847_19880</name>
</gene>
<comment type="caution">
    <text evidence="2">The sequence shown here is derived from an EMBL/GenBank/DDBJ whole genome shotgun (WGS) entry which is preliminary data.</text>
</comment>